<dbReference type="EMBL" id="WTVM01000012">
    <property type="protein sequence ID" value="NMG02008.1"/>
    <property type="molecule type" value="Genomic_DNA"/>
</dbReference>
<dbReference type="Proteomes" id="UP000599523">
    <property type="component" value="Unassembled WGS sequence"/>
</dbReference>
<keyword evidence="3 6" id="KW-0813">Transport</keyword>
<dbReference type="PRINTS" id="PR00690">
    <property type="entry name" value="ADHESNFAMILY"/>
</dbReference>
<dbReference type="Pfam" id="PF01297">
    <property type="entry name" value="ZnuA"/>
    <property type="match status" value="1"/>
</dbReference>
<keyword evidence="4" id="KW-0479">Metal-binding</keyword>
<dbReference type="GO" id="GO:0030313">
    <property type="term" value="C:cell envelope"/>
    <property type="evidence" value="ECO:0007669"/>
    <property type="project" value="UniProtKB-SubCell"/>
</dbReference>
<comment type="similarity">
    <text evidence="2 6">Belongs to the bacterial solute-binding protein 9 family.</text>
</comment>
<feature type="signal peptide" evidence="7">
    <location>
        <begin position="1"/>
        <end position="26"/>
    </location>
</feature>
<dbReference type="InterPro" id="IPR006128">
    <property type="entry name" value="Lipoprotein_PsaA-like"/>
</dbReference>
<dbReference type="SUPFAM" id="SSF53807">
    <property type="entry name" value="Helical backbone' metal receptor"/>
    <property type="match status" value="1"/>
</dbReference>
<gene>
    <name evidence="8" type="ORF">GPA21_03355</name>
</gene>
<evidence type="ECO:0000313" key="9">
    <source>
        <dbReference type="Proteomes" id="UP000599523"/>
    </source>
</evidence>
<evidence type="ECO:0000256" key="6">
    <source>
        <dbReference type="RuleBase" id="RU003512"/>
    </source>
</evidence>
<evidence type="ECO:0000313" key="8">
    <source>
        <dbReference type="EMBL" id="NMG02008.1"/>
    </source>
</evidence>
<dbReference type="InterPro" id="IPR006129">
    <property type="entry name" value="AdhesinB"/>
</dbReference>
<dbReference type="GO" id="GO:0007155">
    <property type="term" value="P:cell adhesion"/>
    <property type="evidence" value="ECO:0007669"/>
    <property type="project" value="InterPro"/>
</dbReference>
<protein>
    <submittedName>
        <fullName evidence="8">Zinc ABC transporter solute-binding protein</fullName>
    </submittedName>
</protein>
<dbReference type="InterPro" id="IPR050492">
    <property type="entry name" value="Bact_metal-bind_prot9"/>
</dbReference>
<evidence type="ECO:0000256" key="3">
    <source>
        <dbReference type="ARBA" id="ARBA00022448"/>
    </source>
</evidence>
<evidence type="ECO:0000256" key="1">
    <source>
        <dbReference type="ARBA" id="ARBA00004196"/>
    </source>
</evidence>
<evidence type="ECO:0000256" key="5">
    <source>
        <dbReference type="ARBA" id="ARBA00022729"/>
    </source>
</evidence>
<keyword evidence="5 7" id="KW-0732">Signal</keyword>
<evidence type="ECO:0000256" key="7">
    <source>
        <dbReference type="SAM" id="SignalP"/>
    </source>
</evidence>
<evidence type="ECO:0000256" key="2">
    <source>
        <dbReference type="ARBA" id="ARBA00011028"/>
    </source>
</evidence>
<evidence type="ECO:0000256" key="4">
    <source>
        <dbReference type="ARBA" id="ARBA00022723"/>
    </source>
</evidence>
<organism evidence="8 9">
    <name type="scientific">Azoarcus taiwanensis</name>
    <dbReference type="NCBI Taxonomy" id="666964"/>
    <lineage>
        <taxon>Bacteria</taxon>
        <taxon>Pseudomonadati</taxon>
        <taxon>Pseudomonadota</taxon>
        <taxon>Betaproteobacteria</taxon>
        <taxon>Rhodocyclales</taxon>
        <taxon>Zoogloeaceae</taxon>
        <taxon>Azoarcus</taxon>
    </lineage>
</organism>
<dbReference type="PRINTS" id="PR00691">
    <property type="entry name" value="ADHESINB"/>
</dbReference>
<dbReference type="PANTHER" id="PTHR42953:SF1">
    <property type="entry name" value="METAL-BINDING PROTEIN HI_0362-RELATED"/>
    <property type="match status" value="1"/>
</dbReference>
<dbReference type="AlphaFoldDB" id="A0A972F630"/>
<name>A0A972F630_9RHOO</name>
<keyword evidence="9" id="KW-1185">Reference proteome</keyword>
<dbReference type="InterPro" id="IPR006127">
    <property type="entry name" value="ZnuA-like"/>
</dbReference>
<proteinExistence type="inferred from homology"/>
<dbReference type="Gene3D" id="3.40.50.1980">
    <property type="entry name" value="Nitrogenase molybdenum iron protein domain"/>
    <property type="match status" value="2"/>
</dbReference>
<dbReference type="GO" id="GO:0046872">
    <property type="term" value="F:metal ion binding"/>
    <property type="evidence" value="ECO:0007669"/>
    <property type="project" value="UniProtKB-KW"/>
</dbReference>
<dbReference type="PANTHER" id="PTHR42953">
    <property type="entry name" value="HIGH-AFFINITY ZINC UPTAKE SYSTEM PROTEIN ZNUA-RELATED"/>
    <property type="match status" value="1"/>
</dbReference>
<comment type="caution">
    <text evidence="8">The sequence shown here is derived from an EMBL/GenBank/DDBJ whole genome shotgun (WGS) entry which is preliminary data.</text>
</comment>
<sequence length="315" mass="33651">MTPHLTRIRRALLALLTALLPISAHAATLQVVASFSILADIVREVGGERVEVTSIIGADQDAHGFQPRPSDARVLQRADVVVANGLGFDAWIERLARSAGHAGEIVIASDGIEALEDSGHHGHHHGHEHDHGPLDPHAWQNVSNVRIYARNIAEALQTADPDGAPDYQARLARYDVALAALDAEIRSTLSTLPANRRKLVTSHDAFGYFGQAYGLKVIAAAGISYESEPSAAGIARLIRQLRRENVPVVFVENIADPRLIDRIAREGGARVGATLHSDALSGPDGDAPTYIEMMRANLAAIMDGLGSMPAAESAR</sequence>
<comment type="subcellular location">
    <subcellularLocation>
        <location evidence="1">Cell envelope</location>
    </subcellularLocation>
</comment>
<dbReference type="GO" id="GO:0030001">
    <property type="term" value="P:metal ion transport"/>
    <property type="evidence" value="ECO:0007669"/>
    <property type="project" value="InterPro"/>
</dbReference>
<reference evidence="8" key="1">
    <citation type="submission" date="2019-12" db="EMBL/GenBank/DDBJ databases">
        <title>Comparative genomics gives insights into the taxonomy of the Azoarcus-Aromatoleum group and reveals separate origins of nif in the plant-associated Azoarcus and non-plant-associated Aromatoleum sub-groups.</title>
        <authorList>
            <person name="Lafos M."/>
            <person name="Maluk M."/>
            <person name="Batista M."/>
            <person name="Junghare M."/>
            <person name="Carmona M."/>
            <person name="Faoro H."/>
            <person name="Cruz L.M."/>
            <person name="Battistoni F."/>
            <person name="De Souza E."/>
            <person name="Pedrosa F."/>
            <person name="Chen W.-M."/>
            <person name="Poole P.S."/>
            <person name="Dixon R.A."/>
            <person name="James E.K."/>
        </authorList>
    </citation>
    <scope>NUCLEOTIDE SEQUENCE</scope>
    <source>
        <strain evidence="8">NSC3</strain>
    </source>
</reference>
<accession>A0A972F630</accession>
<feature type="chain" id="PRO_5037501375" evidence="7">
    <location>
        <begin position="27"/>
        <end position="315"/>
    </location>
</feature>